<dbReference type="NCBIfam" id="NF008107">
    <property type="entry name" value="PRK10853.1"/>
    <property type="match status" value="1"/>
</dbReference>
<dbReference type="NCBIfam" id="TIGR01617">
    <property type="entry name" value="arsC_related"/>
    <property type="match status" value="1"/>
</dbReference>
<dbReference type="AlphaFoldDB" id="A0A7X8YH90"/>
<dbReference type="Gene3D" id="3.40.30.10">
    <property type="entry name" value="Glutaredoxin"/>
    <property type="match status" value="1"/>
</dbReference>
<accession>A0A7X8YH90</accession>
<name>A0A7X8YH90_9VIBR</name>
<dbReference type="SUPFAM" id="SSF52833">
    <property type="entry name" value="Thioredoxin-like"/>
    <property type="match status" value="1"/>
</dbReference>
<dbReference type="PANTHER" id="PTHR30041:SF8">
    <property type="entry name" value="PROTEIN YFFB"/>
    <property type="match status" value="1"/>
</dbReference>
<gene>
    <name evidence="3" type="ORF">HGP28_09945</name>
</gene>
<comment type="similarity">
    <text evidence="1 2">Belongs to the ArsC family.</text>
</comment>
<dbReference type="PROSITE" id="PS51353">
    <property type="entry name" value="ARSC"/>
    <property type="match status" value="1"/>
</dbReference>
<evidence type="ECO:0000313" key="3">
    <source>
        <dbReference type="EMBL" id="NLS13211.1"/>
    </source>
</evidence>
<protein>
    <submittedName>
        <fullName evidence="3">ArsC family reductase</fullName>
    </submittedName>
</protein>
<keyword evidence="4" id="KW-1185">Reference proteome</keyword>
<evidence type="ECO:0000256" key="2">
    <source>
        <dbReference type="PROSITE-ProRule" id="PRU01282"/>
    </source>
</evidence>
<dbReference type="RefSeq" id="WP_168836302.1">
    <property type="nucleotide sequence ID" value="NZ_JABAIK010000008.1"/>
</dbReference>
<evidence type="ECO:0000256" key="1">
    <source>
        <dbReference type="ARBA" id="ARBA00007198"/>
    </source>
</evidence>
<dbReference type="InterPro" id="IPR006504">
    <property type="entry name" value="Tscrpt_reg_Spx/MgsR"/>
</dbReference>
<dbReference type="PANTHER" id="PTHR30041">
    <property type="entry name" value="ARSENATE REDUCTASE"/>
    <property type="match status" value="1"/>
</dbReference>
<dbReference type="Pfam" id="PF03960">
    <property type="entry name" value="ArsC"/>
    <property type="match status" value="1"/>
</dbReference>
<reference evidence="3 4" key="1">
    <citation type="submission" date="2020-04" db="EMBL/GenBank/DDBJ databases">
        <title>Vibrio sp. SM6, a novel species isolated from seawater.</title>
        <authorList>
            <person name="Wang X."/>
        </authorList>
    </citation>
    <scope>NUCLEOTIDE SEQUENCE [LARGE SCALE GENOMIC DNA]</scope>
    <source>
        <strain evidence="3 4">SM6</strain>
    </source>
</reference>
<dbReference type="InterPro" id="IPR006660">
    <property type="entry name" value="Arsenate_reductase-like"/>
</dbReference>
<dbReference type="CDD" id="cd03035">
    <property type="entry name" value="ArsC_Yffb"/>
    <property type="match status" value="1"/>
</dbReference>
<dbReference type="InterPro" id="IPR036249">
    <property type="entry name" value="Thioredoxin-like_sf"/>
</dbReference>
<dbReference type="EMBL" id="JABAIK010000008">
    <property type="protein sequence ID" value="NLS13211.1"/>
    <property type="molecule type" value="Genomic_DNA"/>
</dbReference>
<organism evidence="3 4">
    <name type="scientific">Vibrio agarilyticus</name>
    <dbReference type="NCBI Taxonomy" id="2726741"/>
    <lineage>
        <taxon>Bacteria</taxon>
        <taxon>Pseudomonadati</taxon>
        <taxon>Pseudomonadota</taxon>
        <taxon>Gammaproteobacteria</taxon>
        <taxon>Vibrionales</taxon>
        <taxon>Vibrionaceae</taxon>
        <taxon>Vibrio</taxon>
    </lineage>
</organism>
<proteinExistence type="inferred from homology"/>
<evidence type="ECO:0000313" key="4">
    <source>
        <dbReference type="Proteomes" id="UP000535589"/>
    </source>
</evidence>
<dbReference type="Proteomes" id="UP000535589">
    <property type="component" value="Unassembled WGS sequence"/>
</dbReference>
<sequence length="114" mass="12949">MTTVMYGIANCDTVKKAKKWLQQAEVEFSFHDYRKQGIDAALVERFCHELGWEKVLNKRGTTYRGLTDEQKASLNQNTAVDLLVANPAMIKRPILETDGHLQLGFTPAQYATLF</sequence>
<comment type="caution">
    <text evidence="3">The sequence shown here is derived from an EMBL/GenBank/DDBJ whole genome shotgun (WGS) entry which is preliminary data.</text>
</comment>